<name>A0A423JMJ8_9PSED</name>
<proteinExistence type="predicted"/>
<sequence length="296" mass="33301">MRKIFAGLSFFLVVLSAFAGEKIINIEPGFNLAKSARFYEVGSEGHQTLRGEILLAGGKNIQLPDACEYEGGAAQLYDAYTMSADKIFFVFTCKWAVMHPRINLKGSDFISYVYSSDEVNKLTNNKELSSSVSGYEGSLEEGGSDFYWYSTRELASRKLKETVGGTKWDSLELSHEIVLARLKDKDYEALKAYLTKERLEKLLKNYPLSKANSGIYNDFGFALGESRSDEAAYGVLARVEMISPERVVLKLNIADVLWASDKDKSKKYYLDYIEAMKSKNKESLVPVRVLERVGQK</sequence>
<evidence type="ECO:0000313" key="1">
    <source>
        <dbReference type="EMBL" id="RON38907.1"/>
    </source>
</evidence>
<comment type="caution">
    <text evidence="1">The sequence shown here is derived from an EMBL/GenBank/DDBJ whole genome shotgun (WGS) entry which is preliminary data.</text>
</comment>
<accession>A0A423JMJ8</accession>
<dbReference type="RefSeq" id="WP_123515733.1">
    <property type="nucleotide sequence ID" value="NZ_MOBQ01000056.1"/>
</dbReference>
<dbReference type="OrthoDB" id="7032870at2"/>
<dbReference type="EMBL" id="MOBQ01000056">
    <property type="protein sequence ID" value="RON38907.1"/>
    <property type="molecule type" value="Genomic_DNA"/>
</dbReference>
<evidence type="ECO:0000313" key="2">
    <source>
        <dbReference type="Proteomes" id="UP000285349"/>
    </source>
</evidence>
<protein>
    <submittedName>
        <fullName evidence="1">Uncharacterized protein</fullName>
    </submittedName>
</protein>
<dbReference type="AlphaFoldDB" id="A0A423JMJ8"/>
<gene>
    <name evidence="1" type="ORF">BK666_29330</name>
</gene>
<organism evidence="1 2">
    <name type="scientific">Pseudomonas frederiksbergensis</name>
    <dbReference type="NCBI Taxonomy" id="104087"/>
    <lineage>
        <taxon>Bacteria</taxon>
        <taxon>Pseudomonadati</taxon>
        <taxon>Pseudomonadota</taxon>
        <taxon>Gammaproteobacteria</taxon>
        <taxon>Pseudomonadales</taxon>
        <taxon>Pseudomonadaceae</taxon>
        <taxon>Pseudomonas</taxon>
    </lineage>
</organism>
<reference evidence="1 2" key="1">
    <citation type="submission" date="2016-10" db="EMBL/GenBank/DDBJ databases">
        <title>Comparative genome analysis of multiple Pseudomonas spp. focuses on biocontrol and plant growth promoting traits.</title>
        <authorList>
            <person name="Tao X.-Y."/>
            <person name="Taylor C.G."/>
        </authorList>
    </citation>
    <scope>NUCLEOTIDE SEQUENCE [LARGE SCALE GENOMIC DNA]</scope>
    <source>
        <strain evidence="1 2">37A10</strain>
    </source>
</reference>
<dbReference type="Proteomes" id="UP000285349">
    <property type="component" value="Unassembled WGS sequence"/>
</dbReference>